<organism evidence="1 2">
    <name type="scientific">Cryobacterium roopkundense</name>
    <dbReference type="NCBI Taxonomy" id="1001240"/>
    <lineage>
        <taxon>Bacteria</taxon>
        <taxon>Bacillati</taxon>
        <taxon>Actinomycetota</taxon>
        <taxon>Actinomycetes</taxon>
        <taxon>Micrococcales</taxon>
        <taxon>Microbacteriaceae</taxon>
        <taxon>Cryobacterium</taxon>
    </lineage>
</organism>
<sequence length="331" mass="37568">MIEREIDFARPRRMRCGSCRLEWSVNAEWLERFDRALVGCPCCGTDCQSEDHPNFWVAQEDAAHDDSLVRKQYWYHSTTHADWPNRDFDPTALLSDVTKKRMEQLGSGGGGLGRWAERQRAKALHIGTYEAAVENMFRRMRNQDGSAEQFYLYRVRLSPDCVIEFGVQEEPTDFVGDAHLADVCGVGVNTFRYVNTHEDPSSISLAVEIDALHVVQRIRIPLEVPLSDPWVVEGTERLLDAASRPAPFPKTAVERLRRMPSALAVEAQRIETDASTHLPLELRDRISAAFEEANFHTEPSAYPAKLRGLVQLVGNPQAVLHLLDCETWRLV</sequence>
<name>A0A7W9E676_9MICO</name>
<comment type="caution">
    <text evidence="1">The sequence shown here is derived from an EMBL/GenBank/DDBJ whole genome shotgun (WGS) entry which is preliminary data.</text>
</comment>
<evidence type="ECO:0000313" key="2">
    <source>
        <dbReference type="Proteomes" id="UP000561726"/>
    </source>
</evidence>
<dbReference type="OrthoDB" id="5538531at2"/>
<dbReference type="RefSeq" id="WP_152602092.1">
    <property type="nucleotide sequence ID" value="NZ_JACHBQ010000001.1"/>
</dbReference>
<dbReference type="AlphaFoldDB" id="A0A7W9E676"/>
<dbReference type="Proteomes" id="UP000561726">
    <property type="component" value="Unassembled WGS sequence"/>
</dbReference>
<gene>
    <name evidence="1" type="ORF">BJ997_003308</name>
</gene>
<reference evidence="1 2" key="1">
    <citation type="submission" date="2020-08" db="EMBL/GenBank/DDBJ databases">
        <title>Sequencing the genomes of 1000 actinobacteria strains.</title>
        <authorList>
            <person name="Klenk H.-P."/>
        </authorList>
    </citation>
    <scope>NUCLEOTIDE SEQUENCE [LARGE SCALE GENOMIC DNA]</scope>
    <source>
        <strain evidence="1 2">DSM 21065</strain>
    </source>
</reference>
<accession>A0A7W9E676</accession>
<evidence type="ECO:0000313" key="1">
    <source>
        <dbReference type="EMBL" id="MBB5642760.1"/>
    </source>
</evidence>
<proteinExistence type="predicted"/>
<protein>
    <submittedName>
        <fullName evidence="1">Uncharacterized protein</fullName>
    </submittedName>
</protein>
<dbReference type="EMBL" id="JACHBQ010000001">
    <property type="protein sequence ID" value="MBB5642760.1"/>
    <property type="molecule type" value="Genomic_DNA"/>
</dbReference>